<feature type="region of interest" description="Disordered" evidence="6">
    <location>
        <begin position="100"/>
        <end position="140"/>
    </location>
</feature>
<reference evidence="9 10" key="1">
    <citation type="submission" date="2020-06" db="EMBL/GenBank/DDBJ databases">
        <authorList>
            <person name="Li R."/>
            <person name="Bekaert M."/>
        </authorList>
    </citation>
    <scope>NUCLEOTIDE SEQUENCE [LARGE SCALE GENOMIC DNA]</scope>
    <source>
        <strain evidence="10">wild</strain>
    </source>
</reference>
<protein>
    <submittedName>
        <fullName evidence="9">Probable helicase with zinc finger domain</fullName>
    </submittedName>
</protein>
<dbReference type="Pfam" id="PF13086">
    <property type="entry name" value="AAA_11"/>
    <property type="match status" value="2"/>
</dbReference>
<feature type="compositionally biased region" description="Polar residues" evidence="6">
    <location>
        <begin position="1360"/>
        <end position="1371"/>
    </location>
</feature>
<feature type="region of interest" description="Disordered" evidence="6">
    <location>
        <begin position="1211"/>
        <end position="1234"/>
    </location>
</feature>
<evidence type="ECO:0000256" key="4">
    <source>
        <dbReference type="ARBA" id="ARBA00048432"/>
    </source>
</evidence>
<name>A0A6J8D4Q9_MYTCO</name>
<dbReference type="Gene3D" id="4.10.1000.10">
    <property type="entry name" value="Zinc finger, CCCH-type"/>
    <property type="match status" value="1"/>
</dbReference>
<feature type="zinc finger region" description="C3H1-type" evidence="5">
    <location>
        <begin position="195"/>
        <end position="223"/>
    </location>
</feature>
<organism evidence="9 10">
    <name type="scientific">Mytilus coruscus</name>
    <name type="common">Sea mussel</name>
    <dbReference type="NCBI Taxonomy" id="42192"/>
    <lineage>
        <taxon>Eukaryota</taxon>
        <taxon>Metazoa</taxon>
        <taxon>Spiralia</taxon>
        <taxon>Lophotrochozoa</taxon>
        <taxon>Mollusca</taxon>
        <taxon>Bivalvia</taxon>
        <taxon>Autobranchia</taxon>
        <taxon>Pteriomorphia</taxon>
        <taxon>Mytilida</taxon>
        <taxon>Mytiloidea</taxon>
        <taxon>Mytilidae</taxon>
        <taxon>Mytilinae</taxon>
        <taxon>Mytilus</taxon>
    </lineage>
</organism>
<feature type="region of interest" description="Disordered" evidence="6">
    <location>
        <begin position="1288"/>
        <end position="1341"/>
    </location>
</feature>
<dbReference type="SUPFAM" id="SSF52540">
    <property type="entry name" value="P-loop containing nucleoside triphosphate hydrolases"/>
    <property type="match status" value="1"/>
</dbReference>
<dbReference type="Proteomes" id="UP000507470">
    <property type="component" value="Unassembled WGS sequence"/>
</dbReference>
<evidence type="ECO:0000256" key="5">
    <source>
        <dbReference type="PROSITE-ProRule" id="PRU00723"/>
    </source>
</evidence>
<dbReference type="GO" id="GO:0005829">
    <property type="term" value="C:cytosol"/>
    <property type="evidence" value="ECO:0007669"/>
    <property type="project" value="TreeGrafter"/>
</dbReference>
<evidence type="ECO:0000256" key="1">
    <source>
        <dbReference type="ARBA" id="ARBA00022723"/>
    </source>
</evidence>
<dbReference type="PROSITE" id="PS50103">
    <property type="entry name" value="ZF_C3H1"/>
    <property type="match status" value="1"/>
</dbReference>
<dbReference type="SUPFAM" id="SSF90229">
    <property type="entry name" value="CCCH zinc finger"/>
    <property type="match status" value="1"/>
</dbReference>
<evidence type="ECO:0000313" key="9">
    <source>
        <dbReference type="EMBL" id="CAC5402252.1"/>
    </source>
</evidence>
<dbReference type="Pfam" id="PF13087">
    <property type="entry name" value="AAA_12"/>
    <property type="match status" value="1"/>
</dbReference>
<evidence type="ECO:0000256" key="3">
    <source>
        <dbReference type="ARBA" id="ARBA00022833"/>
    </source>
</evidence>
<dbReference type="GO" id="GO:0003678">
    <property type="term" value="F:DNA helicase activity"/>
    <property type="evidence" value="ECO:0007669"/>
    <property type="project" value="UniProtKB-EC"/>
</dbReference>
<feature type="compositionally biased region" description="Polar residues" evidence="6">
    <location>
        <begin position="1319"/>
        <end position="1339"/>
    </location>
</feature>
<dbReference type="PROSITE" id="PS51192">
    <property type="entry name" value="HELICASE_ATP_BIND_1"/>
    <property type="match status" value="1"/>
</dbReference>
<sequence>MTDCTTDDANTRQVKGALAVISNFIKQKKYTLALAECESAIQTFGEHEKLKERKIKILCHQGDFDHAYTIAKQWFEDQPQSALAAKEVKRLQVVIQALQDGDSDEDDLEEQAGPSEDIPPILNSEERRSVSPDKVPSNNDVRPTELPCWCDFCDMKFTSEAELETHCRSDLHKKKITSDEDGRWRYRYPPRGLSSEEYTLCRSFMETTKCHLGEKCTQAHSTEELEEWKERFKYKKEQMKIAREKHLHGTTYAEQLMEKLVNMDNPKSLMVQNVEYAKIHLNSDLKVSMTSKKCTNAWTFTLTSKIPLHRVTLLDDTNRIYFYIASVSVGPKKTQKYQNIENNCQEWVSPDYNKSAAEHVYRIKVIFKTDIYGTFRQTLVFDFGMEPLLSREMQIESAPITDTEKLSKDLQMTDQGRWTNENIQLIEYENKTNDYSLDEKKLLTKYSLPESDKFRIAEHLMHPASKETYRIWMHEMLYLEEWAQLENIARYNVQTELQVVDKFMLVPGSLIGGAKYAHEGQMFARVQLKENLSEDSVGGRLIMNSQVAWLSEVTKTPVSTGELRKVYEVIVEDKGKDFIFLRLSKKCVSDLGLSNDDNIEVEIQFQLNRLSKCEMHAAIDGISTLDLVFPPPDKIPTTFWASTEKEFCDLVSSKLNSKQKEVVCGITAGRDLSLPPLLLLGPYGTGKTYTLAQAAVQSLEDDNSRILICTHSNSAADLYIKEFIHPLVKEGNLKAVPLRIYYRHRWKQTVPDVVLQYCPLDISGKSNFRMPTKEDVEKHRIIITTLSTARYLCDLNLARDAFSHIIVDEAAQALEAECLIPLSLAGPHTKIILSGDHMQMSPEIYSDFGKQQGFDRSLLERLYDLYPDKCPCSMMLCENYRSHREIIDFTSDLFYDHLLVASGNQPPHPKYHPLTFFTVRGEDLQHQNSTGFYNVSEIYEVIDRVTDLKNNWPEEFGDINDGGIGVLCHYADQVYRIRSELRKRKLYNVSVERIYNVQGKQFRVVILSTVRTRHTCETQQEDYMDYGFLSNVKLLNTALTRAQSLVIVVGDPLSLCLVGKCRKVWECYLEECKENGSFYGMPWDAFKAQIEAAERRKTYVLNPLAPEFVPNRLYHPQHGENTNIPPHFAAQVNQQPWYLMGQRMMYPGMHLPTQPLQPYMPLQYHPGYYQPLMYRPYLHQYVGGGRMPQGKLHPRGVNPRITVPVRAAKIADKDKSGRESPVGGKKSSRPRTMMYVPRGPLPYYPAVHPHYNPYTPGLPYYMVQEDPRMAAMLRHPYSIYPQHPYHPAGNFIPFQNSPPSHGSDDGSRHSDDGRDSRSLSPAAQGQNVTPGTSPSSTIAGQPIHFLPNVKHVPVHLFGQRSRTPTGNSRSSTPRETDSPLDISSEVKGEAQGEMDYMAMSLDTHERRSSAQSPLGRVIASAQRRQEASSTVTTSYESRTETHTPTRYSEERTLAQHKSSLKISTGFSRQFSEDMKTPTEIKNLVQMIDDESAADERSLKSTNPIPIPKSARTNENSTGSAPSRLFLKIPTQREIAESTESLSTSSSESSDGRPTYARVVRKRLPSGSADIDNIEPQTPHTPAGFTTPGAEVDTDPLGILKNLTINSSTENQRTYKYFS</sequence>
<feature type="compositionally biased region" description="Low complexity" evidence="6">
    <location>
        <begin position="1537"/>
        <end position="1548"/>
    </location>
</feature>
<dbReference type="FunFam" id="3.40.50.300:FF:000419">
    <property type="entry name" value="Probable helicase with zinc finger domain"/>
    <property type="match status" value="1"/>
</dbReference>
<feature type="region of interest" description="Disordered" evidence="6">
    <location>
        <begin position="1491"/>
        <end position="1592"/>
    </location>
</feature>
<feature type="compositionally biased region" description="Polar residues" evidence="6">
    <location>
        <begin position="1510"/>
        <end position="1520"/>
    </location>
</feature>
<evidence type="ECO:0000313" key="10">
    <source>
        <dbReference type="Proteomes" id="UP000507470"/>
    </source>
</evidence>
<feature type="compositionally biased region" description="Polar residues" evidence="6">
    <location>
        <begin position="1427"/>
        <end position="1436"/>
    </location>
</feature>
<evidence type="ECO:0000256" key="2">
    <source>
        <dbReference type="ARBA" id="ARBA00022771"/>
    </source>
</evidence>
<dbReference type="GO" id="GO:0043186">
    <property type="term" value="C:P granule"/>
    <property type="evidence" value="ECO:0007669"/>
    <property type="project" value="TreeGrafter"/>
</dbReference>
<dbReference type="InterPro" id="IPR000571">
    <property type="entry name" value="Znf_CCCH"/>
</dbReference>
<dbReference type="InterPro" id="IPR013087">
    <property type="entry name" value="Znf_C2H2_type"/>
</dbReference>
<gene>
    <name evidence="9" type="ORF">MCOR_36219</name>
</gene>
<evidence type="ECO:0000259" key="7">
    <source>
        <dbReference type="PROSITE" id="PS50103"/>
    </source>
</evidence>
<dbReference type="OrthoDB" id="5988104at2759"/>
<feature type="domain" description="Helicase ATP-binding" evidence="8">
    <location>
        <begin position="668"/>
        <end position="835"/>
    </location>
</feature>
<dbReference type="InterPro" id="IPR036855">
    <property type="entry name" value="Znf_CCCH_sf"/>
</dbReference>
<comment type="catalytic activity">
    <reaction evidence="4">
        <text>ATP + H2O = ADP + phosphate + H(+)</text>
        <dbReference type="Rhea" id="RHEA:13065"/>
        <dbReference type="ChEBI" id="CHEBI:15377"/>
        <dbReference type="ChEBI" id="CHEBI:15378"/>
        <dbReference type="ChEBI" id="CHEBI:30616"/>
        <dbReference type="ChEBI" id="CHEBI:43474"/>
        <dbReference type="ChEBI" id="CHEBI:456216"/>
        <dbReference type="EC" id="3.6.4.12"/>
    </reaction>
    <physiologicalReaction direction="left-to-right" evidence="4">
        <dbReference type="Rhea" id="RHEA:13066"/>
    </physiologicalReaction>
</comment>
<dbReference type="PROSITE" id="PS00028">
    <property type="entry name" value="ZINC_FINGER_C2H2_1"/>
    <property type="match status" value="1"/>
</dbReference>
<dbReference type="Gene3D" id="3.30.160.60">
    <property type="entry name" value="Classic Zinc Finger"/>
    <property type="match status" value="1"/>
</dbReference>
<feature type="region of interest" description="Disordered" evidence="6">
    <location>
        <begin position="1358"/>
        <end position="1390"/>
    </location>
</feature>
<dbReference type="GO" id="GO:0008270">
    <property type="term" value="F:zinc ion binding"/>
    <property type="evidence" value="ECO:0007669"/>
    <property type="project" value="UniProtKB-KW"/>
</dbReference>
<keyword evidence="1 5" id="KW-0479">Metal-binding</keyword>
<dbReference type="GO" id="GO:0035194">
    <property type="term" value="P:regulatory ncRNA-mediated post-transcriptional gene silencing"/>
    <property type="evidence" value="ECO:0007669"/>
    <property type="project" value="TreeGrafter"/>
</dbReference>
<feature type="compositionally biased region" description="Acidic residues" evidence="6">
    <location>
        <begin position="101"/>
        <end position="110"/>
    </location>
</feature>
<keyword evidence="9" id="KW-0547">Nucleotide-binding</keyword>
<accession>A0A6J8D4Q9</accession>
<dbReference type="SUPFAM" id="SSF57667">
    <property type="entry name" value="beta-beta-alpha zinc fingers"/>
    <property type="match status" value="1"/>
</dbReference>
<keyword evidence="9" id="KW-0378">Hydrolase</keyword>
<feature type="compositionally biased region" description="Basic and acidic residues" evidence="6">
    <location>
        <begin position="1302"/>
        <end position="1317"/>
    </location>
</feature>
<evidence type="ECO:0000256" key="6">
    <source>
        <dbReference type="SAM" id="MobiDB-lite"/>
    </source>
</evidence>
<dbReference type="InterPro" id="IPR047187">
    <property type="entry name" value="SF1_C_Upf1"/>
</dbReference>
<dbReference type="Gene3D" id="3.40.50.300">
    <property type="entry name" value="P-loop containing nucleotide triphosphate hydrolases"/>
    <property type="match status" value="2"/>
</dbReference>
<feature type="compositionally biased region" description="Basic and acidic residues" evidence="6">
    <location>
        <begin position="1437"/>
        <end position="1453"/>
    </location>
</feature>
<evidence type="ECO:0000259" key="8">
    <source>
        <dbReference type="PROSITE" id="PS51192"/>
    </source>
</evidence>
<dbReference type="InterPro" id="IPR041679">
    <property type="entry name" value="DNA2/NAM7-like_C"/>
</dbReference>
<dbReference type="InterPro" id="IPR041677">
    <property type="entry name" value="DNA2/NAM7_AAA_11"/>
</dbReference>
<keyword evidence="9" id="KW-0067">ATP-binding</keyword>
<feature type="domain" description="C3H1-type" evidence="7">
    <location>
        <begin position="195"/>
        <end position="223"/>
    </location>
</feature>
<dbReference type="PANTHER" id="PTHR10887:SF365">
    <property type="entry name" value="HELICASE WITH ZINC FINGER DOMAIN-RELATED"/>
    <property type="match status" value="1"/>
</dbReference>
<keyword evidence="9" id="KW-0347">Helicase</keyword>
<dbReference type="InterPro" id="IPR027417">
    <property type="entry name" value="P-loop_NTPase"/>
</dbReference>
<keyword evidence="3 5" id="KW-0862">Zinc</keyword>
<feature type="region of interest" description="Disordered" evidence="6">
    <location>
        <begin position="1419"/>
        <end position="1460"/>
    </location>
</feature>
<dbReference type="Pfam" id="PF00642">
    <property type="entry name" value="zf-CCCH"/>
    <property type="match status" value="1"/>
</dbReference>
<dbReference type="InterPro" id="IPR036236">
    <property type="entry name" value="Znf_C2H2_sf"/>
</dbReference>
<dbReference type="EMBL" id="CACVKT020006490">
    <property type="protein sequence ID" value="CAC5402252.1"/>
    <property type="molecule type" value="Genomic_DNA"/>
</dbReference>
<dbReference type="CDD" id="cd18808">
    <property type="entry name" value="SF1_C_Upf1"/>
    <property type="match status" value="1"/>
</dbReference>
<dbReference type="InterPro" id="IPR014001">
    <property type="entry name" value="Helicase_ATP-bd"/>
</dbReference>
<proteinExistence type="predicted"/>
<dbReference type="InterPro" id="IPR045055">
    <property type="entry name" value="DNA2/NAM7-like"/>
</dbReference>
<keyword evidence="10" id="KW-1185">Reference proteome</keyword>
<dbReference type="PANTHER" id="PTHR10887">
    <property type="entry name" value="DNA2/NAM7 HELICASE FAMILY"/>
    <property type="match status" value="1"/>
</dbReference>
<keyword evidence="2 5" id="KW-0863">Zinc-finger</keyword>